<evidence type="ECO:0008006" key="4">
    <source>
        <dbReference type="Google" id="ProtNLM"/>
    </source>
</evidence>
<proteinExistence type="predicted"/>
<feature type="region of interest" description="Disordered" evidence="1">
    <location>
        <begin position="70"/>
        <end position="92"/>
    </location>
</feature>
<dbReference type="InterPro" id="IPR009057">
    <property type="entry name" value="Homeodomain-like_sf"/>
</dbReference>
<dbReference type="PANTHER" id="PTHR34849">
    <property type="entry name" value="SSL5025 PROTEIN"/>
    <property type="match status" value="1"/>
</dbReference>
<dbReference type="Pfam" id="PF04255">
    <property type="entry name" value="DUF433"/>
    <property type="match status" value="1"/>
</dbReference>
<evidence type="ECO:0000313" key="2">
    <source>
        <dbReference type="EMBL" id="EMA40417.1"/>
    </source>
</evidence>
<comment type="caution">
    <text evidence="2">The sequence shown here is derived from an EMBL/GenBank/DDBJ whole genome shotgun (WGS) entry which is preliminary data.</text>
</comment>
<evidence type="ECO:0000313" key="3">
    <source>
        <dbReference type="Proteomes" id="UP000011568"/>
    </source>
</evidence>
<dbReference type="STRING" id="931277.C448_13751"/>
<keyword evidence="3" id="KW-1185">Reference proteome</keyword>
<dbReference type="OrthoDB" id="315700at2157"/>
<evidence type="ECO:0000256" key="1">
    <source>
        <dbReference type="SAM" id="MobiDB-lite"/>
    </source>
</evidence>
<gene>
    <name evidence="2" type="ORF">C448_13751</name>
</gene>
<dbReference type="eggNOG" id="arCOG09407">
    <property type="taxonomic scope" value="Archaea"/>
</dbReference>
<dbReference type="InterPro" id="IPR036388">
    <property type="entry name" value="WH-like_DNA-bd_sf"/>
</dbReference>
<dbReference type="SUPFAM" id="SSF46689">
    <property type="entry name" value="Homeodomain-like"/>
    <property type="match status" value="1"/>
</dbReference>
<accession>M0M3N0</accession>
<dbReference type="Gene3D" id="1.10.10.10">
    <property type="entry name" value="Winged helix-like DNA-binding domain superfamily/Winged helix DNA-binding domain"/>
    <property type="match status" value="1"/>
</dbReference>
<dbReference type="Proteomes" id="UP000011568">
    <property type="component" value="Unassembled WGS sequence"/>
</dbReference>
<dbReference type="PANTHER" id="PTHR34849:SF1">
    <property type="entry name" value="SLR0770 PROTEIN"/>
    <property type="match status" value="1"/>
</dbReference>
<dbReference type="EMBL" id="AOMC01000152">
    <property type="protein sequence ID" value="EMA40417.1"/>
    <property type="molecule type" value="Genomic_DNA"/>
</dbReference>
<dbReference type="InterPro" id="IPR007367">
    <property type="entry name" value="DUF433"/>
</dbReference>
<protein>
    <recommendedName>
        <fullName evidence="4">DUF433 domain-containing protein</fullName>
    </recommendedName>
</protein>
<dbReference type="PATRIC" id="fig|931277.6.peg.2702"/>
<dbReference type="RefSeq" id="WP_004055546.1">
    <property type="nucleotide sequence ID" value="NZ_AOMC01000152.1"/>
</dbReference>
<dbReference type="AlphaFoldDB" id="M0M3N0"/>
<name>M0M3N0_HALMO</name>
<organism evidence="2 3">
    <name type="scientific">Halococcus morrhuae DSM 1307</name>
    <dbReference type="NCBI Taxonomy" id="931277"/>
    <lineage>
        <taxon>Archaea</taxon>
        <taxon>Methanobacteriati</taxon>
        <taxon>Methanobacteriota</taxon>
        <taxon>Stenosarchaea group</taxon>
        <taxon>Halobacteria</taxon>
        <taxon>Halobacteriales</taxon>
        <taxon>Halococcaceae</taxon>
        <taxon>Halococcus</taxon>
    </lineage>
</organism>
<sequence length="92" mass="10617">MAEIVKTEGVLGGKARLDGRRIAVLDIAERVLDHGRTPEHVVDQLDITLAEVYAALAYYYEHIDEMNAARERRRERDEQLRRESKAPETIEQ</sequence>
<reference evidence="2 3" key="1">
    <citation type="journal article" date="2014" name="PLoS Genet.">
        <title>Phylogenetically driven sequencing of extremely halophilic archaea reveals strategies for static and dynamic osmo-response.</title>
        <authorList>
            <person name="Becker E.A."/>
            <person name="Seitzer P.M."/>
            <person name="Tritt A."/>
            <person name="Larsen D."/>
            <person name="Krusor M."/>
            <person name="Yao A.I."/>
            <person name="Wu D."/>
            <person name="Madern D."/>
            <person name="Eisen J.A."/>
            <person name="Darling A.E."/>
            <person name="Facciotti M.T."/>
        </authorList>
    </citation>
    <scope>NUCLEOTIDE SEQUENCE [LARGE SCALE GENOMIC DNA]</scope>
    <source>
        <strain evidence="2 3">DSM 1307</strain>
    </source>
</reference>